<accession>A0A085M874</accession>
<gene>
    <name evidence="1" type="ORF">M513_05684</name>
</gene>
<reference evidence="1 2" key="1">
    <citation type="journal article" date="2014" name="Nat. Genet.">
        <title>Genome and transcriptome of the porcine whipworm Trichuris suis.</title>
        <authorList>
            <person name="Jex A.R."/>
            <person name="Nejsum P."/>
            <person name="Schwarz E.M."/>
            <person name="Hu L."/>
            <person name="Young N.D."/>
            <person name="Hall R.S."/>
            <person name="Korhonen P.K."/>
            <person name="Liao S."/>
            <person name="Thamsborg S."/>
            <person name="Xia J."/>
            <person name="Xu P."/>
            <person name="Wang S."/>
            <person name="Scheerlinck J.P."/>
            <person name="Hofmann A."/>
            <person name="Sternberg P.W."/>
            <person name="Wang J."/>
            <person name="Gasser R.B."/>
        </authorList>
    </citation>
    <scope>NUCLEOTIDE SEQUENCE [LARGE SCALE GENOMIC DNA]</scope>
    <source>
        <strain evidence="1">DCEP-RM93M</strain>
    </source>
</reference>
<dbReference type="AlphaFoldDB" id="A0A085M874"/>
<proteinExistence type="predicted"/>
<dbReference type="EMBL" id="KL363217">
    <property type="protein sequence ID" value="KFD53420.1"/>
    <property type="molecule type" value="Genomic_DNA"/>
</dbReference>
<protein>
    <submittedName>
        <fullName evidence="1">Uncharacterized protein</fullName>
    </submittedName>
</protein>
<organism evidence="1 2">
    <name type="scientific">Trichuris suis</name>
    <name type="common">pig whipworm</name>
    <dbReference type="NCBI Taxonomy" id="68888"/>
    <lineage>
        <taxon>Eukaryota</taxon>
        <taxon>Metazoa</taxon>
        <taxon>Ecdysozoa</taxon>
        <taxon>Nematoda</taxon>
        <taxon>Enoplea</taxon>
        <taxon>Dorylaimia</taxon>
        <taxon>Trichinellida</taxon>
        <taxon>Trichuridae</taxon>
        <taxon>Trichuris</taxon>
    </lineage>
</organism>
<name>A0A085M874_9BILA</name>
<dbReference type="Proteomes" id="UP000030764">
    <property type="component" value="Unassembled WGS sequence"/>
</dbReference>
<sequence length="71" mass="7926">MQAAKQVEPNGNQSLESGTCHLFSISHHSAEEIGTSALVWRSLARLAFWLDDVLWAIPQAFKTFSTCVVHR</sequence>
<evidence type="ECO:0000313" key="1">
    <source>
        <dbReference type="EMBL" id="KFD53420.1"/>
    </source>
</evidence>
<evidence type="ECO:0000313" key="2">
    <source>
        <dbReference type="Proteomes" id="UP000030764"/>
    </source>
</evidence>
<keyword evidence="2" id="KW-1185">Reference proteome</keyword>
<feature type="non-terminal residue" evidence="1">
    <location>
        <position position="71"/>
    </location>
</feature>